<accession>A0ABP7MVN0</accession>
<dbReference type="RefSeq" id="WP_344817966.1">
    <property type="nucleotide sequence ID" value="NZ_BAABCP010000001.1"/>
</dbReference>
<dbReference type="PROSITE" id="PS00166">
    <property type="entry name" value="ENOYL_COA_HYDRATASE"/>
    <property type="match status" value="1"/>
</dbReference>
<evidence type="ECO:0000256" key="1">
    <source>
        <dbReference type="ARBA" id="ARBA00005254"/>
    </source>
</evidence>
<name>A0ABP7MVN0_9MICO</name>
<dbReference type="CDD" id="cd06558">
    <property type="entry name" value="crotonase-like"/>
    <property type="match status" value="1"/>
</dbReference>
<comment type="similarity">
    <text evidence="1 2">Belongs to the enoyl-CoA hydratase/isomerase family.</text>
</comment>
<dbReference type="SUPFAM" id="SSF52096">
    <property type="entry name" value="ClpP/crotonase"/>
    <property type="match status" value="1"/>
</dbReference>
<evidence type="ECO:0000313" key="3">
    <source>
        <dbReference type="EMBL" id="GAA3929669.1"/>
    </source>
</evidence>
<dbReference type="EMBL" id="BAABCP010000001">
    <property type="protein sequence ID" value="GAA3929669.1"/>
    <property type="molecule type" value="Genomic_DNA"/>
</dbReference>
<proteinExistence type="inferred from homology"/>
<sequence length="270" mass="27780">MSWNPTTGPTSALVDADAEDGILTLTVNRPHKANALSAAVFRDLNAAVSAAHSDDSVRCVIVTGAGRTFSAGADVAELENLEGPAAYEFAAAGQFVFDQLADLPVPVIAAINGAALGGGLELALACDLRIASEGARFGQPEITLANTPGWGGTQRLPRTIGMGRAMAMMLTGLPIDAATALDYGLITEVVPEGALIGRAEELARLLATRSPRAVSAIKQAVRIGQSAGADAGQRAERLGVQACCGSGPQREAVRSFLARHRPDASTRQKG</sequence>
<dbReference type="PANTHER" id="PTHR11941:SF54">
    <property type="entry name" value="ENOYL-COA HYDRATASE, MITOCHONDRIAL"/>
    <property type="match status" value="1"/>
</dbReference>
<dbReference type="InterPro" id="IPR029045">
    <property type="entry name" value="ClpP/crotonase-like_dom_sf"/>
</dbReference>
<evidence type="ECO:0000313" key="4">
    <source>
        <dbReference type="Proteomes" id="UP001501591"/>
    </source>
</evidence>
<keyword evidence="4" id="KW-1185">Reference proteome</keyword>
<protein>
    <submittedName>
        <fullName evidence="3">Enoyl-CoA hydratase-related protein</fullName>
    </submittedName>
</protein>
<dbReference type="Proteomes" id="UP001501591">
    <property type="component" value="Unassembled WGS sequence"/>
</dbReference>
<reference evidence="4" key="1">
    <citation type="journal article" date="2019" name="Int. J. Syst. Evol. Microbiol.">
        <title>The Global Catalogue of Microorganisms (GCM) 10K type strain sequencing project: providing services to taxonomists for standard genome sequencing and annotation.</title>
        <authorList>
            <consortium name="The Broad Institute Genomics Platform"/>
            <consortium name="The Broad Institute Genome Sequencing Center for Infectious Disease"/>
            <person name="Wu L."/>
            <person name="Ma J."/>
        </authorList>
    </citation>
    <scope>NUCLEOTIDE SEQUENCE [LARGE SCALE GENOMIC DNA]</scope>
    <source>
        <strain evidence="4">JCM 17024</strain>
    </source>
</reference>
<evidence type="ECO:0000256" key="2">
    <source>
        <dbReference type="RuleBase" id="RU003707"/>
    </source>
</evidence>
<organism evidence="3 4">
    <name type="scientific">Microbacterium soli</name>
    <dbReference type="NCBI Taxonomy" id="446075"/>
    <lineage>
        <taxon>Bacteria</taxon>
        <taxon>Bacillati</taxon>
        <taxon>Actinomycetota</taxon>
        <taxon>Actinomycetes</taxon>
        <taxon>Micrococcales</taxon>
        <taxon>Microbacteriaceae</taxon>
        <taxon>Microbacterium</taxon>
    </lineage>
</organism>
<dbReference type="Pfam" id="PF00378">
    <property type="entry name" value="ECH_1"/>
    <property type="match status" value="1"/>
</dbReference>
<dbReference type="Gene3D" id="3.90.226.10">
    <property type="entry name" value="2-enoyl-CoA Hydratase, Chain A, domain 1"/>
    <property type="match status" value="1"/>
</dbReference>
<gene>
    <name evidence="3" type="ORF">GCM10022383_05500</name>
</gene>
<dbReference type="InterPro" id="IPR001753">
    <property type="entry name" value="Enoyl-CoA_hydra/iso"/>
</dbReference>
<dbReference type="PANTHER" id="PTHR11941">
    <property type="entry name" value="ENOYL-COA HYDRATASE-RELATED"/>
    <property type="match status" value="1"/>
</dbReference>
<comment type="caution">
    <text evidence="3">The sequence shown here is derived from an EMBL/GenBank/DDBJ whole genome shotgun (WGS) entry which is preliminary data.</text>
</comment>
<dbReference type="InterPro" id="IPR018376">
    <property type="entry name" value="Enoyl-CoA_hyd/isom_CS"/>
</dbReference>